<dbReference type="GO" id="GO:0016705">
    <property type="term" value="F:oxidoreductase activity, acting on paired donors, with incorporation or reduction of molecular oxygen"/>
    <property type="evidence" value="ECO:0007669"/>
    <property type="project" value="InterPro"/>
</dbReference>
<name>A0AAD5T1H5_9FUNG</name>
<evidence type="ECO:0000313" key="8">
    <source>
        <dbReference type="EMBL" id="KAJ3119987.1"/>
    </source>
</evidence>
<dbReference type="PANTHER" id="PTHR34496">
    <property type="entry name" value="GLCNAC TRANSFERASE-RELATED"/>
    <property type="match status" value="1"/>
</dbReference>
<dbReference type="InterPro" id="IPR021067">
    <property type="entry name" value="Glycosyltransferase"/>
</dbReference>
<dbReference type="AlphaFoldDB" id="A0AAD5T1H5"/>
<organism evidence="8 9">
    <name type="scientific">Physocladia obscura</name>
    <dbReference type="NCBI Taxonomy" id="109957"/>
    <lineage>
        <taxon>Eukaryota</taxon>
        <taxon>Fungi</taxon>
        <taxon>Fungi incertae sedis</taxon>
        <taxon>Chytridiomycota</taxon>
        <taxon>Chytridiomycota incertae sedis</taxon>
        <taxon>Chytridiomycetes</taxon>
        <taxon>Chytridiales</taxon>
        <taxon>Chytriomycetaceae</taxon>
        <taxon>Physocladia</taxon>
    </lineage>
</organism>
<feature type="domain" description="Fe2OG dioxygenase" evidence="7">
    <location>
        <begin position="152"/>
        <end position="248"/>
    </location>
</feature>
<keyword evidence="3" id="KW-0223">Dioxygenase</keyword>
<dbReference type="InterPro" id="IPR006620">
    <property type="entry name" value="Pro_4_hyd_alph"/>
</dbReference>
<comment type="caution">
    <text evidence="8">The sequence shown here is derived from an EMBL/GenBank/DDBJ whole genome shotgun (WGS) entry which is preliminary data.</text>
</comment>
<evidence type="ECO:0000256" key="2">
    <source>
        <dbReference type="ARBA" id="ARBA00022723"/>
    </source>
</evidence>
<dbReference type="InterPro" id="IPR005123">
    <property type="entry name" value="Oxoglu/Fe-dep_dioxygenase_dom"/>
</dbReference>
<dbReference type="SMART" id="SM00702">
    <property type="entry name" value="P4Hc"/>
    <property type="match status" value="1"/>
</dbReference>
<dbReference type="Pfam" id="PF13640">
    <property type="entry name" value="2OG-FeII_Oxy_3"/>
    <property type="match status" value="1"/>
</dbReference>
<evidence type="ECO:0000256" key="5">
    <source>
        <dbReference type="ARBA" id="ARBA00023004"/>
    </source>
</evidence>
<keyword evidence="4" id="KW-0560">Oxidoreductase</keyword>
<keyword evidence="9" id="KW-1185">Reference proteome</keyword>
<evidence type="ECO:0000256" key="1">
    <source>
        <dbReference type="ARBA" id="ARBA00001961"/>
    </source>
</evidence>
<dbReference type="EMBL" id="JADGJH010001006">
    <property type="protein sequence ID" value="KAJ3119987.1"/>
    <property type="molecule type" value="Genomic_DNA"/>
</dbReference>
<dbReference type="GO" id="GO:0051213">
    <property type="term" value="F:dioxygenase activity"/>
    <property type="evidence" value="ECO:0007669"/>
    <property type="project" value="UniProtKB-KW"/>
</dbReference>
<evidence type="ECO:0000256" key="3">
    <source>
        <dbReference type="ARBA" id="ARBA00022964"/>
    </source>
</evidence>
<reference evidence="8" key="1">
    <citation type="submission" date="2020-05" db="EMBL/GenBank/DDBJ databases">
        <title>Phylogenomic resolution of chytrid fungi.</title>
        <authorList>
            <person name="Stajich J.E."/>
            <person name="Amses K."/>
            <person name="Simmons R."/>
            <person name="Seto K."/>
            <person name="Myers J."/>
            <person name="Bonds A."/>
            <person name="Quandt C.A."/>
            <person name="Barry K."/>
            <person name="Liu P."/>
            <person name="Grigoriev I."/>
            <person name="Longcore J.E."/>
            <person name="James T.Y."/>
        </authorList>
    </citation>
    <scope>NUCLEOTIDE SEQUENCE</scope>
    <source>
        <strain evidence="8">JEL0513</strain>
    </source>
</reference>
<dbReference type="Pfam" id="PF11397">
    <property type="entry name" value="GlcNAc"/>
    <property type="match status" value="2"/>
</dbReference>
<dbReference type="Proteomes" id="UP001211907">
    <property type="component" value="Unassembled WGS sequence"/>
</dbReference>
<feature type="region of interest" description="Disordered" evidence="6">
    <location>
        <begin position="15"/>
        <end position="34"/>
    </location>
</feature>
<dbReference type="GO" id="GO:0016757">
    <property type="term" value="F:glycosyltransferase activity"/>
    <property type="evidence" value="ECO:0007669"/>
    <property type="project" value="UniProtKB-KW"/>
</dbReference>
<gene>
    <name evidence="8" type="primary">GNT1</name>
    <name evidence="8" type="ORF">HK100_000073</name>
</gene>
<keyword evidence="8" id="KW-0328">Glycosyltransferase</keyword>
<keyword evidence="5" id="KW-0408">Iron</keyword>
<dbReference type="PANTHER" id="PTHR34496:SF10">
    <property type="entry name" value="GLCNAC TRANSFERASE"/>
    <property type="match status" value="1"/>
</dbReference>
<keyword evidence="2" id="KW-0479">Metal-binding</keyword>
<sequence length="680" mass="75500">MEKLPSNIQLNILRMIGPRPSPNPNSNPSPADFAEKLADKDDQYSREIGLFQRFGFATIQQFLAPEAALTALHVFSSNHDALRPARIGTGVLKTFDPNVRNDRIRFIDIFPTVTASVNSEEQKTVAAVYHALNPVISAINAALNLDSNDCLVSNGIFQLGFYSNGARYQKHRDSSPFMPGRLVTLIIYLTQDWNMTKGGQLRLYRQTTHGHIDIAPLFNRLLIFKSHYDHEVLPAFCDRFALTMWLYSESLKAVEAVCAPTFSTIRSQIKTAQWSIFVSIASYRDPDAYSTVEHLIKTAKYPERLIIAVLHQDDPVEDAQLHAKKNDAILSIACIFINTIDRKDATGPYAARRKIAREMKNNSATHYFQIDSHMRFANNWDCILVELLDVAESVSKKSAISFYPPGFDDKNFTQLEIFQLPPPPFGPVLMKANPVLDVDGMVRVTGSLVFPPPNPETHLDGVVEPQSLIRQRFIAAGLLFSRPEIMNDLYNLADDDVESNLDGLFFGEECLCTAKLWTRGYEIWGPRDPNLGVAFHRWSRVGRSTFWENFDGESGNLLKNKRARSQACVKFVLGLQSFVPSTAEETVGLFQNWAAGKSNGVGVERIKNDSLVAFPVSSAFTQISTSSTTVATTKITSTATIGIATTVYVTATSSSIADTSSVASSDVWTPSSGSILMFLV</sequence>
<dbReference type="PROSITE" id="PS51471">
    <property type="entry name" value="FE2OG_OXY"/>
    <property type="match status" value="1"/>
</dbReference>
<evidence type="ECO:0000256" key="4">
    <source>
        <dbReference type="ARBA" id="ARBA00023002"/>
    </source>
</evidence>
<dbReference type="Gene3D" id="2.60.120.620">
    <property type="entry name" value="q2cbj1_9rhob like domain"/>
    <property type="match status" value="1"/>
</dbReference>
<accession>A0AAD5T1H5</accession>
<dbReference type="GO" id="GO:0031418">
    <property type="term" value="F:L-ascorbic acid binding"/>
    <property type="evidence" value="ECO:0007669"/>
    <property type="project" value="InterPro"/>
</dbReference>
<comment type="cofactor">
    <cofactor evidence="1">
        <name>L-ascorbate</name>
        <dbReference type="ChEBI" id="CHEBI:38290"/>
    </cofactor>
</comment>
<evidence type="ECO:0000259" key="7">
    <source>
        <dbReference type="PROSITE" id="PS51471"/>
    </source>
</evidence>
<proteinExistence type="predicted"/>
<evidence type="ECO:0000313" key="9">
    <source>
        <dbReference type="Proteomes" id="UP001211907"/>
    </source>
</evidence>
<protein>
    <submittedName>
        <fullName evidence="8">N-acetylglucosaminyltransferase</fullName>
    </submittedName>
</protein>
<dbReference type="InterPro" id="IPR044862">
    <property type="entry name" value="Pro_4_hyd_alph_FE2OG_OXY"/>
</dbReference>
<evidence type="ECO:0000256" key="6">
    <source>
        <dbReference type="SAM" id="MobiDB-lite"/>
    </source>
</evidence>
<dbReference type="GO" id="GO:0005506">
    <property type="term" value="F:iron ion binding"/>
    <property type="evidence" value="ECO:0007669"/>
    <property type="project" value="InterPro"/>
</dbReference>
<keyword evidence="8" id="KW-0808">Transferase</keyword>